<evidence type="ECO:0000259" key="8">
    <source>
        <dbReference type="PROSITE" id="PS51371"/>
    </source>
</evidence>
<feature type="site" description="Catalytically relevant" evidence="6">
    <location>
        <position position="192"/>
    </location>
</feature>
<feature type="binding site" evidence="5">
    <location>
        <position position="82"/>
    </location>
    <ligand>
        <name>Zn(2+)</name>
        <dbReference type="ChEBI" id="CHEBI:29105"/>
    </ligand>
</feature>
<dbReference type="HOGENOM" id="CLU_040681_13_1_7"/>
<evidence type="ECO:0000256" key="4">
    <source>
        <dbReference type="PIRNR" id="PIRNR004692"/>
    </source>
</evidence>
<dbReference type="Gene3D" id="3.10.580.10">
    <property type="entry name" value="CBS-domain"/>
    <property type="match status" value="1"/>
</dbReference>
<dbReference type="InterPro" id="IPR004800">
    <property type="entry name" value="KdsD/KpsF-type"/>
</dbReference>
<dbReference type="KEGG" id="cff:CFF8240_1810"/>
<dbReference type="eggNOG" id="COG0794">
    <property type="taxonomic scope" value="Bacteria"/>
</dbReference>
<dbReference type="Pfam" id="PF01380">
    <property type="entry name" value="SIS"/>
    <property type="match status" value="1"/>
</dbReference>
<dbReference type="eggNOG" id="COG2905">
    <property type="taxonomic scope" value="Bacteria"/>
</dbReference>
<evidence type="ECO:0000256" key="5">
    <source>
        <dbReference type="PIRSR" id="PIRSR004692-2"/>
    </source>
</evidence>
<dbReference type="CDD" id="cd04604">
    <property type="entry name" value="CBS_pair_SIS_assoc"/>
    <property type="match status" value="1"/>
</dbReference>
<evidence type="ECO:0000256" key="2">
    <source>
        <dbReference type="ARBA" id="ARBA00022737"/>
    </source>
</evidence>
<dbReference type="Gene3D" id="3.40.50.10490">
    <property type="entry name" value="Glucose-6-phosphate isomerase like protein, domain 1"/>
    <property type="match status" value="1"/>
</dbReference>
<gene>
    <name evidence="10" type="ordered locus">CFF8240_1810</name>
</gene>
<feature type="site" description="Catalytically relevant" evidence="6">
    <location>
        <position position="59"/>
    </location>
</feature>
<evidence type="ECO:0000313" key="11">
    <source>
        <dbReference type="Proteomes" id="UP000000760"/>
    </source>
</evidence>
<dbReference type="InterPro" id="IPR035474">
    <property type="entry name" value="SIS_Kpsf"/>
</dbReference>
<name>A0RRT4_CAMFF</name>
<organism evidence="10 11">
    <name type="scientific">Campylobacter fetus subsp. fetus (strain 82-40)</name>
    <dbReference type="NCBI Taxonomy" id="360106"/>
    <lineage>
        <taxon>Bacteria</taxon>
        <taxon>Pseudomonadati</taxon>
        <taxon>Campylobacterota</taxon>
        <taxon>Epsilonproteobacteria</taxon>
        <taxon>Campylobacterales</taxon>
        <taxon>Campylobacteraceae</taxon>
        <taxon>Campylobacter</taxon>
    </lineage>
</organism>
<feature type="site" description="Catalytically relevant" evidence="6">
    <location>
        <position position="151"/>
    </location>
</feature>
<dbReference type="NCBIfam" id="TIGR00393">
    <property type="entry name" value="kpsF"/>
    <property type="match status" value="1"/>
</dbReference>
<evidence type="ECO:0000313" key="10">
    <source>
        <dbReference type="EMBL" id="ABK82319.1"/>
    </source>
</evidence>
<dbReference type="AlphaFoldDB" id="A0RRT4"/>
<sequence length="326" mass="35173">MIVNLNGEKMDILSIAKEVLSLEADELKRQVELLDFKFEKAVNLALSCKGKLIISGVGKSGLVGAKIAATLASTGTPSFFLHPTEALHGDLGMISQNDAVLAISFSGESSELLLILPHIKKRGIKIIGMAKSGSSLEMLSDAFISLDIVREACPLGAAPTVSTTLTLALGDALAVCLMQLKEFKKEDFAMLHPGGSLGKRLYLKVKDVMRKDELPIVSDDVSLKFAINSMTHGKLGTVLLTNKNGLLVAVLSDGDLRRALGNENFNINDQAIKFATKNPKVLEDENMLAYDALKLIEEYKIQILIITKDKKPIGALHIHDLTSLGL</sequence>
<dbReference type="FunFam" id="3.40.50.10490:FF:000011">
    <property type="entry name" value="Arabinose 5-phosphate isomerase"/>
    <property type="match status" value="1"/>
</dbReference>
<feature type="domain" description="CBS" evidence="8">
    <location>
        <begin position="209"/>
        <end position="267"/>
    </location>
</feature>
<evidence type="ECO:0000259" key="9">
    <source>
        <dbReference type="PROSITE" id="PS51464"/>
    </source>
</evidence>
<dbReference type="PANTHER" id="PTHR42745:SF1">
    <property type="entry name" value="ARABINOSE 5-PHOSPHATE ISOMERASE KDSD"/>
    <property type="match status" value="1"/>
</dbReference>
<dbReference type="GO" id="GO:0097367">
    <property type="term" value="F:carbohydrate derivative binding"/>
    <property type="evidence" value="ECO:0007669"/>
    <property type="project" value="InterPro"/>
</dbReference>
<dbReference type="InterPro" id="IPR001347">
    <property type="entry name" value="SIS_dom"/>
</dbReference>
<protein>
    <submittedName>
        <fullName evidence="10">KpsF/GutQ</fullName>
    </submittedName>
</protein>
<dbReference type="InterPro" id="IPR046348">
    <property type="entry name" value="SIS_dom_sf"/>
</dbReference>
<dbReference type="CDD" id="cd05014">
    <property type="entry name" value="SIS_Kpsf"/>
    <property type="match status" value="1"/>
</dbReference>
<keyword evidence="5" id="KW-0479">Metal-binding</keyword>
<comment type="similarity">
    <text evidence="1 4">Belongs to the SIS family. GutQ/KpsF subfamily.</text>
</comment>
<dbReference type="GO" id="GO:0005975">
    <property type="term" value="P:carbohydrate metabolic process"/>
    <property type="evidence" value="ECO:0007669"/>
    <property type="project" value="InterPro"/>
</dbReference>
<dbReference type="SUPFAM" id="SSF53697">
    <property type="entry name" value="SIS domain"/>
    <property type="match status" value="1"/>
</dbReference>
<dbReference type="GO" id="GO:1901135">
    <property type="term" value="P:carbohydrate derivative metabolic process"/>
    <property type="evidence" value="ECO:0007669"/>
    <property type="project" value="InterPro"/>
</dbReference>
<proteinExistence type="inferred from homology"/>
<dbReference type="Pfam" id="PF00571">
    <property type="entry name" value="CBS"/>
    <property type="match status" value="2"/>
</dbReference>
<evidence type="ECO:0000256" key="1">
    <source>
        <dbReference type="ARBA" id="ARBA00008165"/>
    </source>
</evidence>
<evidence type="ECO:0000256" key="7">
    <source>
        <dbReference type="PROSITE-ProRule" id="PRU00703"/>
    </source>
</evidence>
<dbReference type="PANTHER" id="PTHR42745">
    <property type="match status" value="1"/>
</dbReference>
<accession>A0RRT4</accession>
<dbReference type="PIRSF" id="PIRSF004692">
    <property type="entry name" value="KdsD_KpsF"/>
    <property type="match status" value="1"/>
</dbReference>
<keyword evidence="5" id="KW-0862">Zinc</keyword>
<dbReference type="Proteomes" id="UP000000760">
    <property type="component" value="Chromosome"/>
</dbReference>
<keyword evidence="3 7" id="KW-0129">CBS domain</keyword>
<dbReference type="InterPro" id="IPR000644">
    <property type="entry name" value="CBS_dom"/>
</dbReference>
<dbReference type="InterPro" id="IPR046342">
    <property type="entry name" value="CBS_dom_sf"/>
</dbReference>
<evidence type="ECO:0000256" key="3">
    <source>
        <dbReference type="ARBA" id="ARBA00023122"/>
    </source>
</evidence>
<evidence type="ECO:0000256" key="6">
    <source>
        <dbReference type="PIRSR" id="PIRSR004692-3"/>
    </source>
</evidence>
<feature type="domain" description="SIS" evidence="9">
    <location>
        <begin position="42"/>
        <end position="183"/>
    </location>
</feature>
<dbReference type="PROSITE" id="PS51371">
    <property type="entry name" value="CBS"/>
    <property type="match status" value="1"/>
</dbReference>
<dbReference type="GO" id="GO:0046872">
    <property type="term" value="F:metal ion binding"/>
    <property type="evidence" value="ECO:0007669"/>
    <property type="project" value="UniProtKB-KW"/>
</dbReference>
<dbReference type="InterPro" id="IPR050986">
    <property type="entry name" value="GutQ/KpsF_isomerases"/>
</dbReference>
<dbReference type="PROSITE" id="PS51464">
    <property type="entry name" value="SIS"/>
    <property type="match status" value="1"/>
</dbReference>
<dbReference type="EMBL" id="CP000487">
    <property type="protein sequence ID" value="ABK82319.1"/>
    <property type="molecule type" value="Genomic_DNA"/>
</dbReference>
<feature type="site" description="Catalytically relevant" evidence="6">
    <location>
        <position position="111"/>
    </location>
</feature>
<dbReference type="GO" id="GO:0019146">
    <property type="term" value="F:arabinose-5-phosphate isomerase activity"/>
    <property type="evidence" value="ECO:0007669"/>
    <property type="project" value="UniProtKB-ARBA"/>
</dbReference>
<keyword evidence="2" id="KW-0677">Repeat</keyword>
<reference evidence="11" key="1">
    <citation type="submission" date="2006-11" db="EMBL/GenBank/DDBJ databases">
        <title>Sequence of Campylobacter fetus subsp. fetus 82-40.</title>
        <authorList>
            <person name="Fouts D.E."/>
            <person name="Nelson K.E."/>
        </authorList>
    </citation>
    <scope>NUCLEOTIDE SEQUENCE [LARGE SCALE GENOMIC DNA]</scope>
    <source>
        <strain evidence="11">82-40</strain>
    </source>
</reference>